<comment type="caution">
    <text evidence="2">The sequence shown here is derived from an EMBL/GenBank/DDBJ whole genome shotgun (WGS) entry which is preliminary data.</text>
</comment>
<keyword evidence="3" id="KW-1185">Reference proteome</keyword>
<dbReference type="Proteomes" id="UP001214854">
    <property type="component" value="Unassembled WGS sequence"/>
</dbReference>
<feature type="chain" id="PRO_5047255726" evidence="1">
    <location>
        <begin position="28"/>
        <end position="102"/>
    </location>
</feature>
<evidence type="ECO:0000256" key="1">
    <source>
        <dbReference type="SAM" id="SignalP"/>
    </source>
</evidence>
<keyword evidence="1" id="KW-0732">Signal</keyword>
<sequence>MIPKALKKAALTAVSLCALLAATNAHAYTWQDYDNKLAEFFVKNSECEAIDDQRTLSMSDPYYWGPSYEELTTQYDQCQTELWGIYEEMIVISTHINIHGET</sequence>
<evidence type="ECO:0000313" key="3">
    <source>
        <dbReference type="Proteomes" id="UP001214854"/>
    </source>
</evidence>
<proteinExistence type="predicted"/>
<accession>A0ABT5HNM0</accession>
<protein>
    <submittedName>
        <fullName evidence="2">Uncharacterized protein</fullName>
    </submittedName>
</protein>
<dbReference type="EMBL" id="JAQQKX010000001">
    <property type="protein sequence ID" value="MDC7681656.1"/>
    <property type="molecule type" value="Genomic_DNA"/>
</dbReference>
<organism evidence="2 3">
    <name type="scientific">Asticcacaulis aquaticus</name>
    <dbReference type="NCBI Taxonomy" id="2984212"/>
    <lineage>
        <taxon>Bacteria</taxon>
        <taxon>Pseudomonadati</taxon>
        <taxon>Pseudomonadota</taxon>
        <taxon>Alphaproteobacteria</taxon>
        <taxon>Caulobacterales</taxon>
        <taxon>Caulobacteraceae</taxon>
        <taxon>Asticcacaulis</taxon>
    </lineage>
</organism>
<evidence type="ECO:0000313" key="2">
    <source>
        <dbReference type="EMBL" id="MDC7681656.1"/>
    </source>
</evidence>
<feature type="signal peptide" evidence="1">
    <location>
        <begin position="1"/>
        <end position="27"/>
    </location>
</feature>
<name>A0ABT5HNM0_9CAUL</name>
<gene>
    <name evidence="2" type="ORF">PQU92_00060</name>
</gene>
<dbReference type="RefSeq" id="WP_272746163.1">
    <property type="nucleotide sequence ID" value="NZ_JAQQKX010000001.1"/>
</dbReference>
<reference evidence="2 3" key="1">
    <citation type="submission" date="2023-01" db="EMBL/GenBank/DDBJ databases">
        <title>Novel species of the genus Asticcacaulis isolated from rivers.</title>
        <authorList>
            <person name="Lu H."/>
        </authorList>
    </citation>
    <scope>NUCLEOTIDE SEQUENCE [LARGE SCALE GENOMIC DNA]</scope>
    <source>
        <strain evidence="2 3">BYS171W</strain>
    </source>
</reference>